<evidence type="ECO:0000313" key="4">
    <source>
        <dbReference type="EMBL" id="MBY8879029.1"/>
    </source>
</evidence>
<dbReference type="PANTHER" id="PTHR10867:SF17">
    <property type="entry name" value="NICOTINAMIDE N-METHYLTRANSFERASE"/>
    <property type="match status" value="1"/>
</dbReference>
<dbReference type="Proteomes" id="UP000778578">
    <property type="component" value="Unassembled WGS sequence"/>
</dbReference>
<reference evidence="4 5" key="1">
    <citation type="submission" date="2021-08" db="EMBL/GenBank/DDBJ databases">
        <title>WGS of actinomycetes from Thailand.</title>
        <authorList>
            <person name="Thawai C."/>
        </authorList>
    </citation>
    <scope>NUCLEOTIDE SEQUENCE [LARGE SCALE GENOMIC DNA]</scope>
    <source>
        <strain evidence="4 5">PLK6-54</strain>
    </source>
</reference>
<protein>
    <submittedName>
        <fullName evidence="4">Methyltransferase</fullName>
    </submittedName>
</protein>
<dbReference type="InterPro" id="IPR029063">
    <property type="entry name" value="SAM-dependent_MTases_sf"/>
</dbReference>
<dbReference type="Pfam" id="PF01234">
    <property type="entry name" value="NNMT_PNMT_TEMT"/>
    <property type="match status" value="1"/>
</dbReference>
<gene>
    <name evidence="4" type="ORF">K7862_15490</name>
</gene>
<keyword evidence="2" id="KW-0808">Transferase</keyword>
<dbReference type="NCBIfam" id="NF040568">
    <property type="entry name" value="SCO2525_fam"/>
    <property type="match status" value="1"/>
</dbReference>
<name>A0ABS7QB68_9ACTN</name>
<keyword evidence="3" id="KW-0949">S-adenosyl-L-methionine</keyword>
<keyword evidence="5" id="KW-1185">Reference proteome</keyword>
<dbReference type="Gene3D" id="3.40.50.150">
    <property type="entry name" value="Vaccinia Virus protein VP39"/>
    <property type="match status" value="1"/>
</dbReference>
<dbReference type="GO" id="GO:0008168">
    <property type="term" value="F:methyltransferase activity"/>
    <property type="evidence" value="ECO:0007669"/>
    <property type="project" value="UniProtKB-KW"/>
</dbReference>
<organism evidence="4 5">
    <name type="scientific">Actinacidiphila acidipaludis</name>
    <dbReference type="NCBI Taxonomy" id="2873382"/>
    <lineage>
        <taxon>Bacteria</taxon>
        <taxon>Bacillati</taxon>
        <taxon>Actinomycetota</taxon>
        <taxon>Actinomycetes</taxon>
        <taxon>Kitasatosporales</taxon>
        <taxon>Streptomycetaceae</taxon>
        <taxon>Actinacidiphila</taxon>
    </lineage>
</organism>
<evidence type="ECO:0000256" key="3">
    <source>
        <dbReference type="ARBA" id="ARBA00022691"/>
    </source>
</evidence>
<proteinExistence type="predicted"/>
<dbReference type="GO" id="GO:0032259">
    <property type="term" value="P:methylation"/>
    <property type="evidence" value="ECO:0007669"/>
    <property type="project" value="UniProtKB-KW"/>
</dbReference>
<sequence length="258" mass="28527">MDPASDPSSAQLNREAPWDAFDSDAYSEHNYRALRPDDHQIIEIVRDHFAAHFHGRRPERPVTGVDVGAGANLYPALAMLPWCREITMFERSAANVAWLRSQVAGYAPNWDEFWEVLLHGDGYAEVPDPRAALRAAATVQPGDLFRLPSRRWGMGTMFFVAESLSTSHAEFRKAVNSFAEALEPGSPFAAAFMENSEGYQVGDHWFPACAVTEHDVEATLAPYSEDMEIVRIALPGEQAALREGYTGMIVACGRRGAV</sequence>
<accession>A0ABS7QB68</accession>
<evidence type="ECO:0000313" key="5">
    <source>
        <dbReference type="Proteomes" id="UP000778578"/>
    </source>
</evidence>
<dbReference type="PROSITE" id="PS51681">
    <property type="entry name" value="SAM_MT_NNMT_PNMT_TEMT"/>
    <property type="match status" value="1"/>
</dbReference>
<dbReference type="SUPFAM" id="SSF53335">
    <property type="entry name" value="S-adenosyl-L-methionine-dependent methyltransferases"/>
    <property type="match status" value="1"/>
</dbReference>
<dbReference type="PANTHER" id="PTHR10867">
    <property type="entry name" value="NNMT/PNMT/TEMT FAMILY MEMBER"/>
    <property type="match status" value="1"/>
</dbReference>
<dbReference type="EMBL" id="JAINZZ010000016">
    <property type="protein sequence ID" value="MBY8879029.1"/>
    <property type="molecule type" value="Genomic_DNA"/>
</dbReference>
<keyword evidence="1 4" id="KW-0489">Methyltransferase</keyword>
<evidence type="ECO:0000256" key="1">
    <source>
        <dbReference type="ARBA" id="ARBA00022603"/>
    </source>
</evidence>
<evidence type="ECO:0000256" key="2">
    <source>
        <dbReference type="ARBA" id="ARBA00022679"/>
    </source>
</evidence>
<dbReference type="InterPro" id="IPR000940">
    <property type="entry name" value="NNMT_TEMT_trans"/>
</dbReference>
<comment type="caution">
    <text evidence="4">The sequence shown here is derived from an EMBL/GenBank/DDBJ whole genome shotgun (WGS) entry which is preliminary data.</text>
</comment>
<dbReference type="RefSeq" id="WP_222963169.1">
    <property type="nucleotide sequence ID" value="NZ_JAINZZ010000016.1"/>
</dbReference>